<sequence>MAISVLREKRLRESGGEARTALAWKPIRRKPRAWGLGKHAKRAKGLDGFAEASKAFRKAQPRDPMRAAEPAGNAAKPEPAAAEPGILNIPYFYFTVSHLKKYWGKSLER</sequence>
<dbReference type="EMBL" id="LQYT01000079">
    <property type="protein sequence ID" value="KYD13663.1"/>
    <property type="molecule type" value="Genomic_DNA"/>
</dbReference>
<reference evidence="2 3" key="1">
    <citation type="submission" date="2016-01" db="EMBL/GenBank/DDBJ databases">
        <title>Draft Genome Sequences of Seven Thermophilic Sporeformers Isolated from Foods.</title>
        <authorList>
            <person name="Berendsen E.M."/>
            <person name="Wells-Bennik M.H."/>
            <person name="Krawcyk A.O."/>
            <person name="De Jong A."/>
            <person name="Holsappel S."/>
            <person name="Eijlander R.T."/>
            <person name="Kuipers O.P."/>
        </authorList>
    </citation>
    <scope>NUCLEOTIDE SEQUENCE [LARGE SCALE GENOMIC DNA]</scope>
    <source>
        <strain evidence="2 3">B4135</strain>
    </source>
</reference>
<dbReference type="STRING" id="301148.B4135_2902"/>
<dbReference type="Proteomes" id="UP000075683">
    <property type="component" value="Unassembled WGS sequence"/>
</dbReference>
<comment type="caution">
    <text evidence="2">The sequence shown here is derived from an EMBL/GenBank/DDBJ whole genome shotgun (WGS) entry which is preliminary data.</text>
</comment>
<protein>
    <submittedName>
        <fullName evidence="2">Uncharacterized protein</fullName>
    </submittedName>
</protein>
<name>A0A150LMT1_9BACI</name>
<dbReference type="AlphaFoldDB" id="A0A150LMT1"/>
<accession>A0A150LMT1</accession>
<feature type="region of interest" description="Disordered" evidence="1">
    <location>
        <begin position="55"/>
        <end position="80"/>
    </location>
</feature>
<evidence type="ECO:0000256" key="1">
    <source>
        <dbReference type="SAM" id="MobiDB-lite"/>
    </source>
</evidence>
<gene>
    <name evidence="2" type="ORF">B4135_2902</name>
</gene>
<evidence type="ECO:0000313" key="3">
    <source>
        <dbReference type="Proteomes" id="UP000075683"/>
    </source>
</evidence>
<feature type="compositionally biased region" description="Low complexity" evidence="1">
    <location>
        <begin position="67"/>
        <end position="80"/>
    </location>
</feature>
<proteinExistence type="predicted"/>
<evidence type="ECO:0000313" key="2">
    <source>
        <dbReference type="EMBL" id="KYD13663.1"/>
    </source>
</evidence>
<organism evidence="2 3">
    <name type="scientific">Caldibacillus debilis</name>
    <dbReference type="NCBI Taxonomy" id="301148"/>
    <lineage>
        <taxon>Bacteria</taxon>
        <taxon>Bacillati</taxon>
        <taxon>Bacillota</taxon>
        <taxon>Bacilli</taxon>
        <taxon>Bacillales</taxon>
        <taxon>Bacillaceae</taxon>
        <taxon>Caldibacillus</taxon>
    </lineage>
</organism>